<dbReference type="SUPFAM" id="SSF52821">
    <property type="entry name" value="Rhodanese/Cell cycle control phosphatase"/>
    <property type="match status" value="1"/>
</dbReference>
<dbReference type="SMART" id="SM00450">
    <property type="entry name" value="RHOD"/>
    <property type="match status" value="1"/>
</dbReference>
<dbReference type="CDD" id="cd00158">
    <property type="entry name" value="RHOD"/>
    <property type="match status" value="1"/>
</dbReference>
<protein>
    <submittedName>
        <fullName evidence="2">Rhodanese</fullName>
    </submittedName>
</protein>
<evidence type="ECO:0000313" key="3">
    <source>
        <dbReference type="Proteomes" id="UP000077552"/>
    </source>
</evidence>
<dbReference type="PANTHER" id="PTHR43031:SF1">
    <property type="entry name" value="PYRIDINE NUCLEOTIDE-DISULPHIDE OXIDOREDUCTASE"/>
    <property type="match status" value="1"/>
</dbReference>
<organism evidence="2 3">
    <name type="scientific">Aequorivita soesokkakensis</name>
    <dbReference type="NCBI Taxonomy" id="1385699"/>
    <lineage>
        <taxon>Bacteria</taxon>
        <taxon>Pseudomonadati</taxon>
        <taxon>Bacteroidota</taxon>
        <taxon>Flavobacteriia</taxon>
        <taxon>Flavobacteriales</taxon>
        <taxon>Flavobacteriaceae</taxon>
        <taxon>Aequorivita</taxon>
    </lineage>
</organism>
<sequence>MKIILSFLIIFLSISPAIAQKSLDKLLEQYNTRSIPYISVEELRMLQMNDSVAILDARETEEFNVSHIASAKNVGFNDFSSEEKQLQKLKKDTPIIIYCSVGIRSEKIGEKLKKVGFTNVKNLYGGIFEWKNKDYPVIDSTGTETENVHTFSKIWRKYLKEGNPIY</sequence>
<dbReference type="STRING" id="1385699.A7A78_03325"/>
<dbReference type="EMBL" id="LXIE01000012">
    <property type="protein sequence ID" value="OAD91534.1"/>
    <property type="molecule type" value="Genomic_DNA"/>
</dbReference>
<keyword evidence="3" id="KW-1185">Reference proteome</keyword>
<evidence type="ECO:0000313" key="2">
    <source>
        <dbReference type="EMBL" id="OAD91534.1"/>
    </source>
</evidence>
<comment type="caution">
    <text evidence="2">The sequence shown here is derived from an EMBL/GenBank/DDBJ whole genome shotgun (WGS) entry which is preliminary data.</text>
</comment>
<dbReference type="InterPro" id="IPR050229">
    <property type="entry name" value="GlpE_sulfurtransferase"/>
</dbReference>
<dbReference type="OrthoDB" id="598065at2"/>
<dbReference type="AlphaFoldDB" id="A0A1A9LEZ1"/>
<feature type="domain" description="Rhodanese" evidence="1">
    <location>
        <begin position="48"/>
        <end position="139"/>
    </location>
</feature>
<evidence type="ECO:0000259" key="1">
    <source>
        <dbReference type="PROSITE" id="PS50206"/>
    </source>
</evidence>
<dbReference type="NCBIfam" id="NF045521">
    <property type="entry name" value="rhoda_near_glyco"/>
    <property type="match status" value="1"/>
</dbReference>
<proteinExistence type="predicted"/>
<dbReference type="InterPro" id="IPR001763">
    <property type="entry name" value="Rhodanese-like_dom"/>
</dbReference>
<dbReference type="Pfam" id="PF00581">
    <property type="entry name" value="Rhodanese"/>
    <property type="match status" value="1"/>
</dbReference>
<dbReference type="Gene3D" id="3.40.250.10">
    <property type="entry name" value="Rhodanese-like domain"/>
    <property type="match status" value="1"/>
</dbReference>
<accession>A0A1A9LEZ1</accession>
<reference evidence="2 3" key="1">
    <citation type="submission" date="2016-05" db="EMBL/GenBank/DDBJ databases">
        <title>Genome sequencing of Vitellibacter soesokkakensis RSSK-12.</title>
        <authorList>
            <person name="Thevarajoo S."/>
            <person name="Selvaratnam C."/>
            <person name="Goh K.M."/>
            <person name="Chan K.-G."/>
            <person name="Chong C.S."/>
        </authorList>
    </citation>
    <scope>NUCLEOTIDE SEQUENCE [LARGE SCALE GENOMIC DNA]</scope>
    <source>
        <strain evidence="2 3">RSSK-12</strain>
    </source>
</reference>
<dbReference type="PROSITE" id="PS50206">
    <property type="entry name" value="RHODANESE_3"/>
    <property type="match status" value="1"/>
</dbReference>
<gene>
    <name evidence="2" type="ORF">A7A78_03325</name>
</gene>
<dbReference type="RefSeq" id="WP_068761708.1">
    <property type="nucleotide sequence ID" value="NZ_LXIE01000012.1"/>
</dbReference>
<name>A0A1A9LEZ1_9FLAO</name>
<dbReference type="PANTHER" id="PTHR43031">
    <property type="entry name" value="FAD-DEPENDENT OXIDOREDUCTASE"/>
    <property type="match status" value="1"/>
</dbReference>
<dbReference type="InterPro" id="IPR036873">
    <property type="entry name" value="Rhodanese-like_dom_sf"/>
</dbReference>
<dbReference type="Proteomes" id="UP000077552">
    <property type="component" value="Unassembled WGS sequence"/>
</dbReference>